<name>A0AAU2K092_9ACTN</name>
<organism evidence="1">
    <name type="scientific">Streptomyces sp. NBC_00049</name>
    <dbReference type="NCBI Taxonomy" id="2903617"/>
    <lineage>
        <taxon>Bacteria</taxon>
        <taxon>Bacillati</taxon>
        <taxon>Actinomycetota</taxon>
        <taxon>Actinomycetes</taxon>
        <taxon>Kitasatosporales</taxon>
        <taxon>Streptomycetaceae</taxon>
        <taxon>Streptomyces</taxon>
    </lineage>
</organism>
<protein>
    <submittedName>
        <fullName evidence="1">Uncharacterized protein</fullName>
    </submittedName>
</protein>
<proteinExistence type="predicted"/>
<evidence type="ECO:0000313" key="1">
    <source>
        <dbReference type="EMBL" id="WTU77497.1"/>
    </source>
</evidence>
<sequence>MHDPRWREVWAGYAHLTTPLRERGMVCDVQYGMSAWLVYAWPPGHDSVVIIGAQGGWLVTHETPAEDRTSMTVLYDSTTSVTPSDLRDVGPLLSAIDALLARLPRTPSASAAAGVQVAGVHAPSPAARGTRSR</sequence>
<dbReference type="EMBL" id="CP108264">
    <property type="protein sequence ID" value="WTU77497.1"/>
    <property type="molecule type" value="Genomic_DNA"/>
</dbReference>
<accession>A0AAU2K092</accession>
<dbReference type="AlphaFoldDB" id="A0AAU2K092"/>
<reference evidence="1" key="1">
    <citation type="submission" date="2022-10" db="EMBL/GenBank/DDBJ databases">
        <title>The complete genomes of actinobacterial strains from the NBC collection.</title>
        <authorList>
            <person name="Joergensen T.S."/>
            <person name="Alvarez Arevalo M."/>
            <person name="Sterndorff E.B."/>
            <person name="Faurdal D."/>
            <person name="Vuksanovic O."/>
            <person name="Mourched A.-S."/>
            <person name="Charusanti P."/>
            <person name="Shaw S."/>
            <person name="Blin K."/>
            <person name="Weber T."/>
        </authorList>
    </citation>
    <scope>NUCLEOTIDE SEQUENCE</scope>
    <source>
        <strain evidence="1">NBC_00049</strain>
    </source>
</reference>
<gene>
    <name evidence="1" type="ORF">OG327_31535</name>
</gene>